<gene>
    <name evidence="2" type="ORF">KSP40_PGU015286</name>
</gene>
<name>A0ABR2LZQ5_9ASPA</name>
<reference evidence="2 3" key="1">
    <citation type="journal article" date="2022" name="Nat. Plants">
        <title>Genomes of leafy and leafless Platanthera orchids illuminate the evolution of mycoheterotrophy.</title>
        <authorList>
            <person name="Li M.H."/>
            <person name="Liu K.W."/>
            <person name="Li Z."/>
            <person name="Lu H.C."/>
            <person name="Ye Q.L."/>
            <person name="Zhang D."/>
            <person name="Wang J.Y."/>
            <person name="Li Y.F."/>
            <person name="Zhong Z.M."/>
            <person name="Liu X."/>
            <person name="Yu X."/>
            <person name="Liu D.K."/>
            <person name="Tu X.D."/>
            <person name="Liu B."/>
            <person name="Hao Y."/>
            <person name="Liao X.Y."/>
            <person name="Jiang Y.T."/>
            <person name="Sun W.H."/>
            <person name="Chen J."/>
            <person name="Chen Y.Q."/>
            <person name="Ai Y."/>
            <person name="Zhai J.W."/>
            <person name="Wu S.S."/>
            <person name="Zhou Z."/>
            <person name="Hsiao Y.Y."/>
            <person name="Wu W.L."/>
            <person name="Chen Y.Y."/>
            <person name="Lin Y.F."/>
            <person name="Hsu J.L."/>
            <person name="Li C.Y."/>
            <person name="Wang Z.W."/>
            <person name="Zhao X."/>
            <person name="Zhong W.Y."/>
            <person name="Ma X.K."/>
            <person name="Ma L."/>
            <person name="Huang J."/>
            <person name="Chen G.Z."/>
            <person name="Huang M.Z."/>
            <person name="Huang L."/>
            <person name="Peng D.H."/>
            <person name="Luo Y.B."/>
            <person name="Zou S.Q."/>
            <person name="Chen S.P."/>
            <person name="Lan S."/>
            <person name="Tsai W.C."/>
            <person name="Van de Peer Y."/>
            <person name="Liu Z.J."/>
        </authorList>
    </citation>
    <scope>NUCLEOTIDE SEQUENCE [LARGE SCALE GENOMIC DNA]</scope>
    <source>
        <strain evidence="2">Lor288</strain>
    </source>
</reference>
<dbReference type="PANTHER" id="PTHR22881">
    <property type="entry name" value="BROMODOMAIN CONTAINING PROTEIN"/>
    <property type="match status" value="1"/>
</dbReference>
<sequence>MSKETSIHRPFSSAVEAKRKKGRPSLLDLQKRSLRLQKQEQQQQNRNPKPSSIPNPYARFPNPSVTRRSIRRNPNPDPDPEPGPASSAEEGHHAEAEASMEDDEDDDEPKVRRKKKKLKMILHLPHPNSNSCNTASSASESNGFIPMNRNVDAVGKQTEGKKSTWKATEAPRETSDLGPTTPLPDKKLLDFILDRLQKKDTYGVFSEPVVPDEEKHTGFSCRQPLSHTTATPFSANAASTHHHFFPRYCTTLLRPSTTAATGHLLLPAIIIAIFPPASVSFRSTMKPHISAVAIVCLHFHDCGHDPPLPLQSCRRAMFVDLRVIQRPRLLLRRAQ</sequence>
<feature type="compositionally biased region" description="Basic residues" evidence="1">
    <location>
        <begin position="111"/>
        <end position="120"/>
    </location>
</feature>
<evidence type="ECO:0000313" key="3">
    <source>
        <dbReference type="Proteomes" id="UP001412067"/>
    </source>
</evidence>
<dbReference type="EMBL" id="JBBWWR010000013">
    <property type="protein sequence ID" value="KAK8955713.1"/>
    <property type="molecule type" value="Genomic_DNA"/>
</dbReference>
<evidence type="ECO:0000313" key="2">
    <source>
        <dbReference type="EMBL" id="KAK8955713.1"/>
    </source>
</evidence>
<protein>
    <submittedName>
        <fullName evidence="2">Uncharacterized protein</fullName>
    </submittedName>
</protein>
<evidence type="ECO:0000256" key="1">
    <source>
        <dbReference type="SAM" id="MobiDB-lite"/>
    </source>
</evidence>
<feature type="compositionally biased region" description="Low complexity" evidence="1">
    <location>
        <begin position="128"/>
        <end position="142"/>
    </location>
</feature>
<organism evidence="2 3">
    <name type="scientific">Platanthera guangdongensis</name>
    <dbReference type="NCBI Taxonomy" id="2320717"/>
    <lineage>
        <taxon>Eukaryota</taxon>
        <taxon>Viridiplantae</taxon>
        <taxon>Streptophyta</taxon>
        <taxon>Embryophyta</taxon>
        <taxon>Tracheophyta</taxon>
        <taxon>Spermatophyta</taxon>
        <taxon>Magnoliopsida</taxon>
        <taxon>Liliopsida</taxon>
        <taxon>Asparagales</taxon>
        <taxon>Orchidaceae</taxon>
        <taxon>Orchidoideae</taxon>
        <taxon>Orchideae</taxon>
        <taxon>Orchidinae</taxon>
        <taxon>Platanthera</taxon>
    </lineage>
</organism>
<accession>A0ABR2LZQ5</accession>
<dbReference type="PANTHER" id="PTHR22881:SF27">
    <property type="entry name" value="BROMODOMAIN CONTAINING 7_9"/>
    <property type="match status" value="1"/>
</dbReference>
<keyword evidence="3" id="KW-1185">Reference proteome</keyword>
<comment type="caution">
    <text evidence="2">The sequence shown here is derived from an EMBL/GenBank/DDBJ whole genome shotgun (WGS) entry which is preliminary data.</text>
</comment>
<dbReference type="Proteomes" id="UP001412067">
    <property type="component" value="Unassembled WGS sequence"/>
</dbReference>
<feature type="compositionally biased region" description="Polar residues" evidence="1">
    <location>
        <begin position="45"/>
        <end position="54"/>
    </location>
</feature>
<feature type="compositionally biased region" description="Acidic residues" evidence="1">
    <location>
        <begin position="98"/>
        <end position="108"/>
    </location>
</feature>
<feature type="region of interest" description="Disordered" evidence="1">
    <location>
        <begin position="1"/>
        <end position="182"/>
    </location>
</feature>
<proteinExistence type="predicted"/>
<dbReference type="InterPro" id="IPR051831">
    <property type="entry name" value="Bromodomain_contain_prot"/>
</dbReference>